<name>A0A848LTP1_9BACT</name>
<feature type="non-terminal residue" evidence="2">
    <location>
        <position position="46"/>
    </location>
</feature>
<accession>A0A848LTP1</accession>
<keyword evidence="1" id="KW-0472">Membrane</keyword>
<feature type="transmembrane region" description="Helical" evidence="1">
    <location>
        <begin position="12"/>
        <end position="32"/>
    </location>
</feature>
<keyword evidence="3" id="KW-1185">Reference proteome</keyword>
<keyword evidence="1" id="KW-1133">Transmembrane helix</keyword>
<gene>
    <name evidence="2" type="ORF">HG543_41875</name>
</gene>
<dbReference type="EMBL" id="JABBJJ010000315">
    <property type="protein sequence ID" value="NMO21358.1"/>
    <property type="molecule type" value="Genomic_DNA"/>
</dbReference>
<organism evidence="2 3">
    <name type="scientific">Pyxidicoccus fallax</name>
    <dbReference type="NCBI Taxonomy" id="394095"/>
    <lineage>
        <taxon>Bacteria</taxon>
        <taxon>Pseudomonadati</taxon>
        <taxon>Myxococcota</taxon>
        <taxon>Myxococcia</taxon>
        <taxon>Myxococcales</taxon>
        <taxon>Cystobacterineae</taxon>
        <taxon>Myxococcaceae</taxon>
        <taxon>Pyxidicoccus</taxon>
    </lineage>
</organism>
<proteinExistence type="predicted"/>
<evidence type="ECO:0000256" key="1">
    <source>
        <dbReference type="SAM" id="Phobius"/>
    </source>
</evidence>
<reference evidence="2 3" key="1">
    <citation type="submission" date="2020-04" db="EMBL/GenBank/DDBJ databases">
        <title>Draft genome of Pyxidicoccus fallax type strain.</title>
        <authorList>
            <person name="Whitworth D.E."/>
        </authorList>
    </citation>
    <scope>NUCLEOTIDE SEQUENCE [LARGE SCALE GENOMIC DNA]</scope>
    <source>
        <strain evidence="2 3">DSM 14698</strain>
    </source>
</reference>
<dbReference type="AlphaFoldDB" id="A0A848LTP1"/>
<sequence>MTMPNRSFIRWFLIPGLSLGVLVLSAALSYWLTRPEGVAPTPDVPE</sequence>
<comment type="caution">
    <text evidence="2">The sequence shown here is derived from an EMBL/GenBank/DDBJ whole genome shotgun (WGS) entry which is preliminary data.</text>
</comment>
<keyword evidence="1" id="KW-0812">Transmembrane</keyword>
<evidence type="ECO:0000313" key="2">
    <source>
        <dbReference type="EMBL" id="NMO21358.1"/>
    </source>
</evidence>
<evidence type="ECO:0000313" key="3">
    <source>
        <dbReference type="Proteomes" id="UP000518300"/>
    </source>
</evidence>
<dbReference type="Proteomes" id="UP000518300">
    <property type="component" value="Unassembled WGS sequence"/>
</dbReference>
<protein>
    <submittedName>
        <fullName evidence="2">Uncharacterized protein</fullName>
    </submittedName>
</protein>